<organism evidence="2 3">
    <name type="scientific">Lobosporangium transversale</name>
    <dbReference type="NCBI Taxonomy" id="64571"/>
    <lineage>
        <taxon>Eukaryota</taxon>
        <taxon>Fungi</taxon>
        <taxon>Fungi incertae sedis</taxon>
        <taxon>Mucoromycota</taxon>
        <taxon>Mortierellomycotina</taxon>
        <taxon>Mortierellomycetes</taxon>
        <taxon>Mortierellales</taxon>
        <taxon>Mortierellaceae</taxon>
        <taxon>Lobosporangium</taxon>
    </lineage>
</organism>
<reference evidence="2 3" key="1">
    <citation type="submission" date="2016-07" db="EMBL/GenBank/DDBJ databases">
        <title>Pervasive Adenine N6-methylation of Active Genes in Fungi.</title>
        <authorList>
            <consortium name="DOE Joint Genome Institute"/>
            <person name="Mondo S.J."/>
            <person name="Dannebaum R.O."/>
            <person name="Kuo R.C."/>
            <person name="Labutti K."/>
            <person name="Haridas S."/>
            <person name="Kuo A."/>
            <person name="Salamov A."/>
            <person name="Ahrendt S.R."/>
            <person name="Lipzen A."/>
            <person name="Sullivan W."/>
            <person name="Andreopoulos W.B."/>
            <person name="Clum A."/>
            <person name="Lindquist E."/>
            <person name="Daum C."/>
            <person name="Ramamoorthy G.K."/>
            <person name="Gryganskyi A."/>
            <person name="Culley D."/>
            <person name="Magnuson J.K."/>
            <person name="James T.Y."/>
            <person name="O'Malley M.A."/>
            <person name="Stajich J.E."/>
            <person name="Spatafora J.W."/>
            <person name="Visel A."/>
            <person name="Grigoriev I.V."/>
        </authorList>
    </citation>
    <scope>NUCLEOTIDE SEQUENCE [LARGE SCALE GENOMIC DNA]</scope>
    <source>
        <strain evidence="2 3">NRRL 3116</strain>
    </source>
</reference>
<accession>A0A1Y2G7Q3</accession>
<feature type="region of interest" description="Disordered" evidence="1">
    <location>
        <begin position="228"/>
        <end position="251"/>
    </location>
</feature>
<feature type="compositionally biased region" description="Polar residues" evidence="1">
    <location>
        <begin position="25"/>
        <end position="57"/>
    </location>
</feature>
<dbReference type="GeneID" id="33561799"/>
<proteinExistence type="predicted"/>
<feature type="compositionally biased region" description="Polar residues" evidence="1">
    <location>
        <begin position="122"/>
        <end position="161"/>
    </location>
</feature>
<feature type="compositionally biased region" description="Low complexity" evidence="1">
    <location>
        <begin position="228"/>
        <end position="241"/>
    </location>
</feature>
<protein>
    <submittedName>
        <fullName evidence="2">Uncharacterized protein</fullName>
    </submittedName>
</protein>
<name>A0A1Y2G7Q3_9FUNG</name>
<dbReference type="EMBL" id="MCFF01000063">
    <property type="protein sequence ID" value="ORZ01824.1"/>
    <property type="molecule type" value="Genomic_DNA"/>
</dbReference>
<feature type="region of interest" description="Disordered" evidence="1">
    <location>
        <begin position="264"/>
        <end position="294"/>
    </location>
</feature>
<evidence type="ECO:0000313" key="2">
    <source>
        <dbReference type="EMBL" id="ORZ01824.1"/>
    </source>
</evidence>
<comment type="caution">
    <text evidence="2">The sequence shown here is derived from an EMBL/GenBank/DDBJ whole genome shotgun (WGS) entry which is preliminary data.</text>
</comment>
<dbReference type="AlphaFoldDB" id="A0A1Y2G7Q3"/>
<feature type="region of interest" description="Disordered" evidence="1">
    <location>
        <begin position="122"/>
        <end position="163"/>
    </location>
</feature>
<gene>
    <name evidence="2" type="ORF">BCR41DRAFT_210110</name>
</gene>
<keyword evidence="3" id="KW-1185">Reference proteome</keyword>
<evidence type="ECO:0000313" key="3">
    <source>
        <dbReference type="Proteomes" id="UP000193648"/>
    </source>
</evidence>
<dbReference type="RefSeq" id="XP_021876121.1">
    <property type="nucleotide sequence ID" value="XM_022019955.1"/>
</dbReference>
<evidence type="ECO:0000256" key="1">
    <source>
        <dbReference type="SAM" id="MobiDB-lite"/>
    </source>
</evidence>
<feature type="region of interest" description="Disordered" evidence="1">
    <location>
        <begin position="1"/>
        <end position="58"/>
    </location>
</feature>
<dbReference type="InParanoid" id="A0A1Y2G7Q3"/>
<dbReference type="Proteomes" id="UP000193648">
    <property type="component" value="Unassembled WGS sequence"/>
</dbReference>
<sequence length="381" mass="42044">MYQSLQGSSELASPTRISRELPGSHNRSSTPQQVQRSLESIVRNQKPNSAMRTSLSTRHAKISPYRRDLINKPMRSITAEPIQKASPEKVVGLKSYTEGTFAHEVSDIAKTNDKNMISDTENWDNNGNNHTDSDIQADNETSPIHDSGLNRMNSFKTTNNSARKRSNKHINSMMGGRTHLTAQYLASIPPKQFLSHMSQTSLDGSRIPRPRRHTEASSKLPILMVNGSSLISPTSSPASKSGKAKDVEDGACGETNKSCRIVVERSIPPPSTPSLKASKLPRPQSLEKRCRKAQPATSFPFRIKRHCAPSETTEKDLVSGSIDATGPIVDSDAQSEVEGHADQKMLLQEQGLEAVIQQEGPEATTKRQVKMIMYRLPKNNR</sequence>
<feature type="compositionally biased region" description="Polar residues" evidence="1">
    <location>
        <begin position="1"/>
        <end position="16"/>
    </location>
</feature>